<accession>A0A2T4YZ39</accession>
<dbReference type="RefSeq" id="WP_107728680.1">
    <property type="nucleotide sequence ID" value="NZ_PZZP01000006.1"/>
</dbReference>
<reference evidence="2 3" key="1">
    <citation type="submission" date="2018-04" db="EMBL/GenBank/DDBJ databases">
        <title>Genomic Encyclopedia of Archaeal and Bacterial Type Strains, Phase II (KMG-II): from individual species to whole genera.</title>
        <authorList>
            <person name="Goeker M."/>
        </authorList>
    </citation>
    <scope>NUCLEOTIDE SEQUENCE [LARGE SCALE GENOMIC DNA]</scope>
    <source>
        <strain evidence="2 3">DSM 45169</strain>
    </source>
</reference>
<dbReference type="AlphaFoldDB" id="A0A2T4YZ39"/>
<dbReference type="EMBL" id="PZZP01000006">
    <property type="protein sequence ID" value="PTM52179.1"/>
    <property type="molecule type" value="Genomic_DNA"/>
</dbReference>
<evidence type="ECO:0008006" key="4">
    <source>
        <dbReference type="Google" id="ProtNLM"/>
    </source>
</evidence>
<proteinExistence type="predicted"/>
<feature type="region of interest" description="Disordered" evidence="1">
    <location>
        <begin position="43"/>
        <end position="79"/>
    </location>
</feature>
<organism evidence="2 3">
    <name type="scientific">Desmospora activa DSM 45169</name>
    <dbReference type="NCBI Taxonomy" id="1121389"/>
    <lineage>
        <taxon>Bacteria</taxon>
        <taxon>Bacillati</taxon>
        <taxon>Bacillota</taxon>
        <taxon>Bacilli</taxon>
        <taxon>Bacillales</taxon>
        <taxon>Thermoactinomycetaceae</taxon>
        <taxon>Desmospora</taxon>
    </lineage>
</organism>
<keyword evidence="3" id="KW-1185">Reference proteome</keyword>
<gene>
    <name evidence="2" type="ORF">C8J48_3726</name>
</gene>
<comment type="caution">
    <text evidence="2">The sequence shown here is derived from an EMBL/GenBank/DDBJ whole genome shotgun (WGS) entry which is preliminary data.</text>
</comment>
<sequence>MRGSFFNPNLPSGRLRLFVALLLLFSVVGFGTRYLLIQSGWVGSSSSPVPPTQEEPPAAEQEEESPEELPPVTEEDREQARHVAEDFVAAYLSYSPDEKEKLLEEVKLTRSLQAEIEPIGPVTVRSTEAAKVEDYQRDQDGEIVWNIWATVAKGKGNFETVYEVVLTREGGNWRVGEVTAIEYPGLDRE</sequence>
<protein>
    <recommendedName>
        <fullName evidence="4">Conjugative transposon protein TcpC</fullName>
    </recommendedName>
</protein>
<evidence type="ECO:0000313" key="3">
    <source>
        <dbReference type="Proteomes" id="UP000241639"/>
    </source>
</evidence>
<dbReference type="Proteomes" id="UP000241639">
    <property type="component" value="Unassembled WGS sequence"/>
</dbReference>
<evidence type="ECO:0000313" key="2">
    <source>
        <dbReference type="EMBL" id="PTM52179.1"/>
    </source>
</evidence>
<feature type="compositionally biased region" description="Acidic residues" evidence="1">
    <location>
        <begin position="60"/>
        <end position="77"/>
    </location>
</feature>
<evidence type="ECO:0000256" key="1">
    <source>
        <dbReference type="SAM" id="MobiDB-lite"/>
    </source>
</evidence>
<name>A0A2T4YZ39_9BACL</name>